<evidence type="ECO:0000313" key="3">
    <source>
        <dbReference type="Proteomes" id="UP000604825"/>
    </source>
</evidence>
<protein>
    <recommendedName>
        <fullName evidence="1">DUF659 domain-containing protein</fullName>
    </recommendedName>
</protein>
<dbReference type="InterPro" id="IPR007021">
    <property type="entry name" value="DUF659"/>
</dbReference>
<dbReference type="OrthoDB" id="1925573at2759"/>
<dbReference type="AlphaFoldDB" id="A0A811MXG5"/>
<reference evidence="2" key="1">
    <citation type="submission" date="2020-10" db="EMBL/GenBank/DDBJ databases">
        <authorList>
            <person name="Han B."/>
            <person name="Lu T."/>
            <person name="Zhao Q."/>
            <person name="Huang X."/>
            <person name="Zhao Y."/>
        </authorList>
    </citation>
    <scope>NUCLEOTIDE SEQUENCE</scope>
</reference>
<feature type="domain" description="DUF659" evidence="1">
    <location>
        <begin position="235"/>
        <end position="322"/>
    </location>
</feature>
<dbReference type="InterPro" id="IPR012337">
    <property type="entry name" value="RNaseH-like_sf"/>
</dbReference>
<name>A0A811MXG5_9POAL</name>
<evidence type="ECO:0000313" key="2">
    <source>
        <dbReference type="EMBL" id="CAD6211665.1"/>
    </source>
</evidence>
<dbReference type="Proteomes" id="UP000604825">
    <property type="component" value="Unassembled WGS sequence"/>
</dbReference>
<gene>
    <name evidence="2" type="ORF">NCGR_LOCUS7621</name>
</gene>
<dbReference type="EMBL" id="CAJGYO010000002">
    <property type="protein sequence ID" value="CAD6211665.1"/>
    <property type="molecule type" value="Genomic_DNA"/>
</dbReference>
<evidence type="ECO:0000259" key="1">
    <source>
        <dbReference type="Pfam" id="PF04937"/>
    </source>
</evidence>
<dbReference type="Pfam" id="PF04937">
    <property type="entry name" value="DUF659"/>
    <property type="match status" value="1"/>
</dbReference>
<proteinExistence type="predicted"/>
<organism evidence="2 3">
    <name type="scientific">Miscanthus lutarioriparius</name>
    <dbReference type="NCBI Taxonomy" id="422564"/>
    <lineage>
        <taxon>Eukaryota</taxon>
        <taxon>Viridiplantae</taxon>
        <taxon>Streptophyta</taxon>
        <taxon>Embryophyta</taxon>
        <taxon>Tracheophyta</taxon>
        <taxon>Spermatophyta</taxon>
        <taxon>Magnoliopsida</taxon>
        <taxon>Liliopsida</taxon>
        <taxon>Poales</taxon>
        <taxon>Poaceae</taxon>
        <taxon>PACMAD clade</taxon>
        <taxon>Panicoideae</taxon>
        <taxon>Andropogonodae</taxon>
        <taxon>Andropogoneae</taxon>
        <taxon>Saccharinae</taxon>
        <taxon>Miscanthus</taxon>
    </lineage>
</organism>
<keyword evidence="3" id="KW-1185">Reference proteome</keyword>
<dbReference type="PANTHER" id="PTHR32166:SF81">
    <property type="entry name" value="OS06G0658400 PROTEIN"/>
    <property type="match status" value="1"/>
</dbReference>
<sequence length="625" mass="71282">MASPNLSSVASASVTASGSVGSGSRETTDIKAPLWDHVTILERPKAGGGNALWRCNYCPLEKSSSYTRVEAHLLQKSGKGIIKCPKVSYEMLSEMRREVERCKELVERAKTRTVALPVGPSSGNYNKKNKRGPASILEKSWALQDRKHLDALIVRSMYSGGVSFNFLRNPYFREAFAFACSRNLQGYTIPGYNRARESLLKQERRHIEHLLESTKSTWPEKWVTICSDGWADNCEGEYKSKEYIALKLRSIIDEVGRQNVVQVITDNAANCKGAGLLIEAEYDHIFWTPCIVHTLNLAMKNICEPKLPRTPTDEDMHVWGQLEFINDVKVEATMIKNFIMNHGMRLSMFNEFSHLKLLSIAETRFASVVCMLKRFVEVKAALQHMVISDKWSIYKEDASTAQHVKEKILSDVWWGNVDYILRITTPIYDMIRFADTDTSCLHLIYEMWDSMIEKVKKEIYLYEGKEPNEESDLYSVIHDILIARWTKGNNPLHCLAHSLNPRFYSNKWLEEGAGRLPPTRIRRNWSTYSFIHSVKRNALTPERTEDLVFVHSNLRHLSRRTDAYKTGETRMCDVGGDSFDSLNGVGLLEVADLSIDEPELQAVSFGLDDLDIQSVEENEEAEEET</sequence>
<accession>A0A811MXG5</accession>
<dbReference type="SUPFAM" id="SSF53098">
    <property type="entry name" value="Ribonuclease H-like"/>
    <property type="match status" value="1"/>
</dbReference>
<dbReference type="PANTHER" id="PTHR32166">
    <property type="entry name" value="OSJNBA0013A04.12 PROTEIN"/>
    <property type="match status" value="1"/>
</dbReference>
<comment type="caution">
    <text evidence="2">The sequence shown here is derived from an EMBL/GenBank/DDBJ whole genome shotgun (WGS) entry which is preliminary data.</text>
</comment>